<dbReference type="GO" id="GO:0009252">
    <property type="term" value="P:peptidoglycan biosynthetic process"/>
    <property type="evidence" value="ECO:0007669"/>
    <property type="project" value="UniProtKB-UniRule"/>
</dbReference>
<dbReference type="EMBL" id="LBVL01000002">
    <property type="protein sequence ID" value="KKQ86068.1"/>
    <property type="molecule type" value="Genomic_DNA"/>
</dbReference>
<reference evidence="9 10" key="1">
    <citation type="journal article" date="2015" name="Nature">
        <title>rRNA introns, odd ribosomes, and small enigmatic genomes across a large radiation of phyla.</title>
        <authorList>
            <person name="Brown C.T."/>
            <person name="Hug L.A."/>
            <person name="Thomas B.C."/>
            <person name="Sharon I."/>
            <person name="Castelle C.J."/>
            <person name="Singh A."/>
            <person name="Wilkins M.J."/>
            <person name="Williams K.H."/>
            <person name="Banfield J.F."/>
        </authorList>
    </citation>
    <scope>NUCLEOTIDE SEQUENCE [LARGE SCALE GENOMIC DNA]</scope>
</reference>
<keyword evidence="4 8" id="KW-0133">Cell shape</keyword>
<dbReference type="GO" id="GO:0015648">
    <property type="term" value="F:lipid-linked peptidoglycan transporter activity"/>
    <property type="evidence" value="ECO:0007669"/>
    <property type="project" value="UniProtKB-UniRule"/>
</dbReference>
<dbReference type="CDD" id="cd13123">
    <property type="entry name" value="MATE_MurJ_like"/>
    <property type="match status" value="1"/>
</dbReference>
<dbReference type="GO" id="GO:0008360">
    <property type="term" value="P:regulation of cell shape"/>
    <property type="evidence" value="ECO:0007669"/>
    <property type="project" value="UniProtKB-KW"/>
</dbReference>
<feature type="transmembrane region" description="Helical" evidence="8">
    <location>
        <begin position="121"/>
        <end position="144"/>
    </location>
</feature>
<evidence type="ECO:0000256" key="3">
    <source>
        <dbReference type="ARBA" id="ARBA00022692"/>
    </source>
</evidence>
<comment type="similarity">
    <text evidence="8">Belongs to the MurJ/MviN family.</text>
</comment>
<sequence length="590" mass="65483">MLQQAKACSIRPKITSMVNKILLKGKRFLTSPQDSVLSAATIIMLMVVVSRVLGLVRQRALAHFFVANDLSLFFAAFRLPDLVFEVLVFGTFSSAFIPVFTRSLKKGEKNAWETAGIVVNIGLLIFVVTSILLSLSAHSAYAIFAPGFSGANRETIVYLARILFAAQGFFVVSYVLTGVLESSRRFLIPALAPLFYNLGIILGTIILAPKLGLLAPAIGVVFGALAHFLIQLPLAMKLGFRFIPSLKLTSEVRKIGKLAAPRVIETLFLQVSKTAELFFSSLLTTASYTYFTFGNSLQLVPVGLFGTSIAKAALPTLARQAESLQNFKRTLFSALYDMNFFIIPIATVLIVLRIPLVRLIYGTDIFSWEATVQTGYVVSAFGMGIVFQAVNALLARSFYALHDTKTPVVVSITCLLLVIFFDFVFIRILRFDVWGLAAAFSLGSFFQSVTLFYLINKRLGEGNFFRMLFPIFKSIFAALGSGLVMYFLLKFFDRSVWIKRISFIPTLEATKSLHFDSFVLDTRYTINLLILTVFVAIIGAVIYIFLSLVFKSDQVWNFFSMVKRLLGRKVYPVPSKETESIVPPPTDTAT</sequence>
<gene>
    <name evidence="8" type="primary">murJ</name>
    <name evidence="9" type="ORF">UT08_C0002G0090</name>
</gene>
<feature type="transmembrane region" description="Helical" evidence="8">
    <location>
        <begin position="35"/>
        <end position="53"/>
    </location>
</feature>
<comment type="pathway">
    <text evidence="8">Cell wall biogenesis; peptidoglycan biosynthesis.</text>
</comment>
<name>A0A0G0L263_9BACT</name>
<evidence type="ECO:0000256" key="1">
    <source>
        <dbReference type="ARBA" id="ARBA00004651"/>
    </source>
</evidence>
<keyword evidence="3 8" id="KW-0812">Transmembrane</keyword>
<accession>A0A0G0L263</accession>
<comment type="subcellular location">
    <subcellularLocation>
        <location evidence="1 8">Cell membrane</location>
        <topology evidence="1 8">Multi-pass membrane protein</topology>
    </subcellularLocation>
</comment>
<evidence type="ECO:0000313" key="9">
    <source>
        <dbReference type="EMBL" id="KKQ86068.1"/>
    </source>
</evidence>
<feature type="transmembrane region" description="Helical" evidence="8">
    <location>
        <begin position="467"/>
        <end position="489"/>
    </location>
</feature>
<evidence type="ECO:0000256" key="4">
    <source>
        <dbReference type="ARBA" id="ARBA00022960"/>
    </source>
</evidence>
<dbReference type="STRING" id="1618570.UT08_C0002G0090"/>
<dbReference type="Proteomes" id="UP000034081">
    <property type="component" value="Unassembled WGS sequence"/>
</dbReference>
<dbReference type="NCBIfam" id="TIGR01695">
    <property type="entry name" value="murJ_mviN"/>
    <property type="match status" value="1"/>
</dbReference>
<dbReference type="GO" id="GO:0034204">
    <property type="term" value="P:lipid translocation"/>
    <property type="evidence" value="ECO:0007669"/>
    <property type="project" value="TreeGrafter"/>
</dbReference>
<keyword evidence="2 8" id="KW-1003">Cell membrane</keyword>
<dbReference type="HAMAP" id="MF_02078">
    <property type="entry name" value="MurJ_MviN"/>
    <property type="match status" value="1"/>
</dbReference>
<feature type="transmembrane region" description="Helical" evidence="8">
    <location>
        <begin position="407"/>
        <end position="428"/>
    </location>
</feature>
<dbReference type="Pfam" id="PF03023">
    <property type="entry name" value="MurJ"/>
    <property type="match status" value="1"/>
</dbReference>
<feature type="transmembrane region" description="Helical" evidence="8">
    <location>
        <begin position="434"/>
        <end position="455"/>
    </location>
</feature>
<feature type="transmembrane region" description="Helical" evidence="8">
    <location>
        <begin position="376"/>
        <end position="395"/>
    </location>
</feature>
<organism evidence="9 10">
    <name type="scientific">Candidatus Woesebacteria bacterium GW2011_GWB1_38_8</name>
    <dbReference type="NCBI Taxonomy" id="1618570"/>
    <lineage>
        <taxon>Bacteria</taxon>
        <taxon>Candidatus Woeseibacteriota</taxon>
    </lineage>
</organism>
<dbReference type="GO" id="GO:0005886">
    <property type="term" value="C:plasma membrane"/>
    <property type="evidence" value="ECO:0007669"/>
    <property type="project" value="UniProtKB-SubCell"/>
</dbReference>
<protein>
    <recommendedName>
        <fullName evidence="8">Probable lipid II flippase MurJ</fullName>
    </recommendedName>
</protein>
<dbReference type="PRINTS" id="PR01806">
    <property type="entry name" value="VIRFACTRMVIN"/>
</dbReference>
<evidence type="ECO:0000256" key="5">
    <source>
        <dbReference type="ARBA" id="ARBA00022984"/>
    </source>
</evidence>
<dbReference type="PANTHER" id="PTHR47019">
    <property type="entry name" value="LIPID II FLIPPASE MURJ"/>
    <property type="match status" value="1"/>
</dbReference>
<keyword evidence="5 8" id="KW-0573">Peptidoglycan synthesis</keyword>
<feature type="transmembrane region" description="Helical" evidence="8">
    <location>
        <begin position="334"/>
        <end position="356"/>
    </location>
</feature>
<keyword evidence="6 8" id="KW-1133">Transmembrane helix</keyword>
<keyword evidence="8" id="KW-0813">Transport</keyword>
<dbReference type="PANTHER" id="PTHR47019:SF1">
    <property type="entry name" value="LIPID II FLIPPASE MURJ"/>
    <property type="match status" value="1"/>
</dbReference>
<evidence type="ECO:0000256" key="7">
    <source>
        <dbReference type="ARBA" id="ARBA00023136"/>
    </source>
</evidence>
<feature type="transmembrane region" description="Helical" evidence="8">
    <location>
        <begin position="213"/>
        <end position="235"/>
    </location>
</feature>
<evidence type="ECO:0000256" key="2">
    <source>
        <dbReference type="ARBA" id="ARBA00022475"/>
    </source>
</evidence>
<proteinExistence type="inferred from homology"/>
<keyword evidence="7 8" id="KW-0472">Membrane</keyword>
<evidence type="ECO:0000256" key="8">
    <source>
        <dbReference type="HAMAP-Rule" id="MF_02078"/>
    </source>
</evidence>
<comment type="caution">
    <text evidence="9">The sequence shown here is derived from an EMBL/GenBank/DDBJ whole genome shotgun (WGS) entry which is preliminary data.</text>
</comment>
<feature type="transmembrane region" description="Helical" evidence="8">
    <location>
        <begin position="524"/>
        <end position="550"/>
    </location>
</feature>
<feature type="transmembrane region" description="Helical" evidence="8">
    <location>
        <begin position="83"/>
        <end position="100"/>
    </location>
</feature>
<evidence type="ECO:0000256" key="6">
    <source>
        <dbReference type="ARBA" id="ARBA00022989"/>
    </source>
</evidence>
<feature type="transmembrane region" description="Helical" evidence="8">
    <location>
        <begin position="156"/>
        <end position="179"/>
    </location>
</feature>
<dbReference type="GO" id="GO:0071555">
    <property type="term" value="P:cell wall organization"/>
    <property type="evidence" value="ECO:0007669"/>
    <property type="project" value="UniProtKB-KW"/>
</dbReference>
<feature type="transmembrane region" description="Helical" evidence="8">
    <location>
        <begin position="186"/>
        <end position="207"/>
    </location>
</feature>
<comment type="function">
    <text evidence="8">Involved in peptidoglycan biosynthesis. Transports lipid-linked peptidoglycan precursors from the inner to the outer leaflet of the cytoplasmic membrane.</text>
</comment>
<dbReference type="InterPro" id="IPR004268">
    <property type="entry name" value="MurJ"/>
</dbReference>
<dbReference type="AlphaFoldDB" id="A0A0G0L263"/>
<dbReference type="UniPathway" id="UPA00219"/>
<dbReference type="InterPro" id="IPR051050">
    <property type="entry name" value="Lipid_II_flippase_MurJ/MviN"/>
</dbReference>
<evidence type="ECO:0000313" key="10">
    <source>
        <dbReference type="Proteomes" id="UP000034081"/>
    </source>
</evidence>
<keyword evidence="8" id="KW-0961">Cell wall biogenesis/degradation</keyword>